<evidence type="ECO:0000313" key="2">
    <source>
        <dbReference type="EnsemblPlants" id="MELO3C030379.2.1"/>
    </source>
</evidence>
<organism evidence="2">
    <name type="scientific">Cucumis melo</name>
    <name type="common">Muskmelon</name>
    <dbReference type="NCBI Taxonomy" id="3656"/>
    <lineage>
        <taxon>Eukaryota</taxon>
        <taxon>Viridiplantae</taxon>
        <taxon>Streptophyta</taxon>
        <taxon>Embryophyta</taxon>
        <taxon>Tracheophyta</taxon>
        <taxon>Spermatophyta</taxon>
        <taxon>Magnoliopsida</taxon>
        <taxon>eudicotyledons</taxon>
        <taxon>Gunneridae</taxon>
        <taxon>Pentapetalae</taxon>
        <taxon>rosids</taxon>
        <taxon>fabids</taxon>
        <taxon>Cucurbitales</taxon>
        <taxon>Cucurbitaceae</taxon>
        <taxon>Benincaseae</taxon>
        <taxon>Cucumis</taxon>
    </lineage>
</organism>
<feature type="compositionally biased region" description="Basic and acidic residues" evidence="1">
    <location>
        <begin position="51"/>
        <end position="66"/>
    </location>
</feature>
<name>A0A9I9E8W3_CUCME</name>
<dbReference type="Gramene" id="MELO3C030379.2.1">
    <property type="protein sequence ID" value="MELO3C030379.2.1"/>
    <property type="gene ID" value="MELO3C030379.2"/>
</dbReference>
<accession>A0A9I9E8W3</accession>
<sequence length="66" mass="7483">MNGLPIELHYNRQLNKNNLNPHSLCGQTKPQLITPYECDIAFDNPSWSAAGEKEKGKRDVDCRPLC</sequence>
<protein>
    <submittedName>
        <fullName evidence="2">Uncharacterized protein</fullName>
    </submittedName>
</protein>
<proteinExistence type="predicted"/>
<feature type="region of interest" description="Disordered" evidence="1">
    <location>
        <begin position="47"/>
        <end position="66"/>
    </location>
</feature>
<reference evidence="2" key="1">
    <citation type="submission" date="2023-03" db="UniProtKB">
        <authorList>
            <consortium name="EnsemblPlants"/>
        </authorList>
    </citation>
    <scope>IDENTIFICATION</scope>
</reference>
<evidence type="ECO:0000256" key="1">
    <source>
        <dbReference type="SAM" id="MobiDB-lite"/>
    </source>
</evidence>
<dbReference type="AlphaFoldDB" id="A0A9I9E8W3"/>
<dbReference type="EnsemblPlants" id="MELO3C030379.2.1">
    <property type="protein sequence ID" value="MELO3C030379.2.1"/>
    <property type="gene ID" value="MELO3C030379.2"/>
</dbReference>